<sequence>MKISISADTLLGVSSKIPEWVRERGHTVLVHGALALRDNADWVAASVQAALDVAEGRADQAIVCCTTGTGATIAANKIPGVRAALCNDAYTAAGARRWNNANAMGISLRMVSESQMKEMLDAWFQTENDGSQSASLARLDSLDDAMAVRP</sequence>
<dbReference type="SUPFAM" id="SSF89623">
    <property type="entry name" value="Ribose/Galactose isomerase RpiB/AlsB"/>
    <property type="match status" value="1"/>
</dbReference>
<evidence type="ECO:0000313" key="5">
    <source>
        <dbReference type="Proteomes" id="UP000748067"/>
    </source>
</evidence>
<dbReference type="Proteomes" id="UP000182470">
    <property type="component" value="Chromosome I"/>
</dbReference>
<reference evidence="3 4" key="2">
    <citation type="submission" date="2016-10" db="EMBL/GenBank/DDBJ databases">
        <authorList>
            <person name="de Groot N.N."/>
        </authorList>
    </citation>
    <scope>NUCLEOTIDE SEQUENCE [LARGE SCALE GENOMIC DNA]</scope>
    <source>
        <strain evidence="3 4">BS2772</strain>
    </source>
</reference>
<protein>
    <submittedName>
        <fullName evidence="2 3">Ribose-5-phosphate isomerase B</fullName>
        <ecNumber evidence="2">5.3.1.6</ecNumber>
    </submittedName>
</protein>
<comment type="similarity">
    <text evidence="1">Belongs to the LacAB/RpiB family.</text>
</comment>
<evidence type="ECO:0000313" key="4">
    <source>
        <dbReference type="Proteomes" id="UP000182470"/>
    </source>
</evidence>
<keyword evidence="5" id="KW-1185">Reference proteome</keyword>
<evidence type="ECO:0000313" key="2">
    <source>
        <dbReference type="EMBL" id="KAF2405934.1"/>
    </source>
</evidence>
<organism evidence="3 4">
    <name type="scientific">Pseudomonas antarctica</name>
    <dbReference type="NCBI Taxonomy" id="219572"/>
    <lineage>
        <taxon>Bacteria</taxon>
        <taxon>Pseudomonadati</taxon>
        <taxon>Pseudomonadota</taxon>
        <taxon>Gammaproteobacteria</taxon>
        <taxon>Pseudomonadales</taxon>
        <taxon>Pseudomonadaceae</taxon>
        <taxon>Pseudomonas</taxon>
    </lineage>
</organism>
<name>A0A1H0CER9_9PSED</name>
<keyword evidence="3" id="KW-0413">Isomerase</keyword>
<dbReference type="InterPro" id="IPR036569">
    <property type="entry name" value="RpiB_LacA_LacB_sf"/>
</dbReference>
<dbReference type="InterPro" id="IPR003500">
    <property type="entry name" value="RpiB_LacA_LacB"/>
</dbReference>
<proteinExistence type="inferred from homology"/>
<accession>A0A1H0CER9</accession>
<dbReference type="Pfam" id="PF02502">
    <property type="entry name" value="LacAB_rpiB"/>
    <property type="match status" value="1"/>
</dbReference>
<dbReference type="GO" id="GO:0009052">
    <property type="term" value="P:pentose-phosphate shunt, non-oxidative branch"/>
    <property type="evidence" value="ECO:0007669"/>
    <property type="project" value="TreeGrafter"/>
</dbReference>
<dbReference type="AlphaFoldDB" id="A0A1H0CER9"/>
<reference evidence="2 5" key="1">
    <citation type="submission" date="2015-01" db="EMBL/GenBank/DDBJ databases">
        <title>Genome Sequence of Pseudomonas antarctica CMS 35.</title>
        <authorList>
            <person name="Voget S."/>
            <person name="Chow J."/>
            <person name="Daniel R."/>
            <person name="Streit W."/>
        </authorList>
    </citation>
    <scope>NUCLEOTIDE SEQUENCE [LARGE SCALE GENOMIC DNA]</scope>
    <source>
        <strain evidence="2 5">CMS 35</strain>
    </source>
</reference>
<dbReference type="Gene3D" id="3.40.1400.10">
    <property type="entry name" value="Sugar-phosphate isomerase, RpiB/LacA/LacB"/>
    <property type="match status" value="1"/>
</dbReference>
<dbReference type="EC" id="5.3.1.6" evidence="2"/>
<dbReference type="PANTHER" id="PTHR30345:SF2">
    <property type="entry name" value="SUGAR-PHOSPHATE ISOMERASE, RPIB_LACA_LACB FAMILY"/>
    <property type="match status" value="1"/>
</dbReference>
<dbReference type="PIRSF" id="PIRSF005384">
    <property type="entry name" value="RpiB_LacA_B"/>
    <property type="match status" value="1"/>
</dbReference>
<dbReference type="EMBL" id="LT629704">
    <property type="protein sequence ID" value="SDN56375.1"/>
    <property type="molecule type" value="Genomic_DNA"/>
</dbReference>
<gene>
    <name evidence="2" type="primary">rpiB_2</name>
    <name evidence="2" type="ORF">PSAN_51550</name>
    <name evidence="3" type="ORF">SAMN04490179_4829</name>
</gene>
<dbReference type="GO" id="GO:0019316">
    <property type="term" value="P:D-allose catabolic process"/>
    <property type="evidence" value="ECO:0007669"/>
    <property type="project" value="TreeGrafter"/>
</dbReference>
<dbReference type="OrthoDB" id="1778624at2"/>
<evidence type="ECO:0000313" key="3">
    <source>
        <dbReference type="EMBL" id="SDN56375.1"/>
    </source>
</evidence>
<dbReference type="GO" id="GO:0004751">
    <property type="term" value="F:ribose-5-phosphate isomerase activity"/>
    <property type="evidence" value="ECO:0007669"/>
    <property type="project" value="UniProtKB-EC"/>
</dbReference>
<evidence type="ECO:0000256" key="1">
    <source>
        <dbReference type="ARBA" id="ARBA00008754"/>
    </source>
</evidence>
<dbReference type="PANTHER" id="PTHR30345">
    <property type="entry name" value="RIBOSE-5-PHOSPHATE ISOMERASE B"/>
    <property type="match status" value="1"/>
</dbReference>
<dbReference type="RefSeq" id="WP_083359318.1">
    <property type="nucleotide sequence ID" value="NZ_JXDI01000004.1"/>
</dbReference>
<dbReference type="Proteomes" id="UP000748067">
    <property type="component" value="Unassembled WGS sequence"/>
</dbReference>
<dbReference type="NCBIfam" id="TIGR00689">
    <property type="entry name" value="rpiB_lacA_lacB"/>
    <property type="match status" value="1"/>
</dbReference>
<dbReference type="EMBL" id="JXDI01000004">
    <property type="protein sequence ID" value="KAF2405934.1"/>
    <property type="molecule type" value="Genomic_DNA"/>
</dbReference>